<protein>
    <submittedName>
        <fullName evidence="1">Uncharacterized protein</fullName>
    </submittedName>
</protein>
<comment type="caution">
    <text evidence="1">The sequence shown here is derived from an EMBL/GenBank/DDBJ whole genome shotgun (WGS) entry which is preliminary data.</text>
</comment>
<evidence type="ECO:0000313" key="1">
    <source>
        <dbReference type="EMBL" id="KAJ1164636.1"/>
    </source>
</evidence>
<organism evidence="1 2">
    <name type="scientific">Pleurodeles waltl</name>
    <name type="common">Iberian ribbed newt</name>
    <dbReference type="NCBI Taxonomy" id="8319"/>
    <lineage>
        <taxon>Eukaryota</taxon>
        <taxon>Metazoa</taxon>
        <taxon>Chordata</taxon>
        <taxon>Craniata</taxon>
        <taxon>Vertebrata</taxon>
        <taxon>Euteleostomi</taxon>
        <taxon>Amphibia</taxon>
        <taxon>Batrachia</taxon>
        <taxon>Caudata</taxon>
        <taxon>Salamandroidea</taxon>
        <taxon>Salamandridae</taxon>
        <taxon>Pleurodelinae</taxon>
        <taxon>Pleurodeles</taxon>
    </lineage>
</organism>
<proteinExistence type="predicted"/>
<accession>A0AAV7SKR1</accession>
<sequence length="67" mass="7406">MCTSIATRRHAWLQSSGFSSDVQTTLLYLLFDGDKLFGTKADSALERFIESRATAGSWAFKLPPPLP</sequence>
<gene>
    <name evidence="1" type="ORF">NDU88_005071</name>
</gene>
<dbReference type="Proteomes" id="UP001066276">
    <property type="component" value="Chromosome 4_2"/>
</dbReference>
<dbReference type="AlphaFoldDB" id="A0AAV7SKR1"/>
<keyword evidence="2" id="KW-1185">Reference proteome</keyword>
<name>A0AAV7SKR1_PLEWA</name>
<evidence type="ECO:0000313" key="2">
    <source>
        <dbReference type="Proteomes" id="UP001066276"/>
    </source>
</evidence>
<reference evidence="1" key="1">
    <citation type="journal article" date="2022" name="bioRxiv">
        <title>Sequencing and chromosome-scale assembly of the giantPleurodeles waltlgenome.</title>
        <authorList>
            <person name="Brown T."/>
            <person name="Elewa A."/>
            <person name="Iarovenko S."/>
            <person name="Subramanian E."/>
            <person name="Araus A.J."/>
            <person name="Petzold A."/>
            <person name="Susuki M."/>
            <person name="Suzuki K.-i.T."/>
            <person name="Hayashi T."/>
            <person name="Toyoda A."/>
            <person name="Oliveira C."/>
            <person name="Osipova E."/>
            <person name="Leigh N.D."/>
            <person name="Simon A."/>
            <person name="Yun M.H."/>
        </authorList>
    </citation>
    <scope>NUCLEOTIDE SEQUENCE</scope>
    <source>
        <strain evidence="1">20211129_DDA</strain>
        <tissue evidence="1">Liver</tissue>
    </source>
</reference>
<dbReference type="EMBL" id="JANPWB010000008">
    <property type="protein sequence ID" value="KAJ1164636.1"/>
    <property type="molecule type" value="Genomic_DNA"/>
</dbReference>